<evidence type="ECO:0000313" key="4">
    <source>
        <dbReference type="Proteomes" id="UP000220341"/>
    </source>
</evidence>
<keyword evidence="1" id="KW-0812">Transmembrane</keyword>
<sequence length="77" mass="8580">MLGVLGLLIVCTLVIWFEVPKLRHKKAKKELWLFYTVLAIGMVVSICKALGLNVPNPSDLSAAIFKPISIFLFHLLS</sequence>
<gene>
    <name evidence="3" type="ORF">CN497_09925</name>
    <name evidence="2" type="ORF">PVE99_32740</name>
</gene>
<dbReference type="EMBL" id="NTYW01000009">
    <property type="protein sequence ID" value="PES39280.1"/>
    <property type="molecule type" value="Genomic_DNA"/>
</dbReference>
<reference evidence="2 5" key="2">
    <citation type="submission" date="2023-02" db="EMBL/GenBank/DDBJ databases">
        <authorList>
            <person name="Olszewska D."/>
        </authorList>
    </citation>
    <scope>NUCLEOTIDE SEQUENCE [LARGE SCALE GENOMIC DNA]</scope>
    <source>
        <strain evidence="2 5">FDU301</strain>
    </source>
</reference>
<keyword evidence="1" id="KW-1133">Transmembrane helix</keyword>
<dbReference type="RefSeq" id="WP_013056938.1">
    <property type="nucleotide sequence ID" value="NZ_CATKPS010000011.1"/>
</dbReference>
<evidence type="ECO:0000313" key="3">
    <source>
        <dbReference type="EMBL" id="PES39280.1"/>
    </source>
</evidence>
<protein>
    <submittedName>
        <fullName evidence="3">Uncharacterized protein</fullName>
    </submittedName>
</protein>
<dbReference type="Proteomes" id="UP000220341">
    <property type="component" value="Unassembled WGS sequence"/>
</dbReference>
<name>A0A2B9FGB0_PRIMG</name>
<evidence type="ECO:0000313" key="5">
    <source>
        <dbReference type="Proteomes" id="UP001213771"/>
    </source>
</evidence>
<reference evidence="3 4" key="1">
    <citation type="submission" date="2017-09" db="EMBL/GenBank/DDBJ databases">
        <title>Large-scale bioinformatics analysis of Bacillus genomes uncovers conserved roles of natural products in bacterial physiology.</title>
        <authorList>
            <consortium name="Agbiome Team Llc"/>
            <person name="Bleich R.M."/>
            <person name="Kirk G.J."/>
            <person name="Santa Maria K.C."/>
            <person name="Allen S.E."/>
            <person name="Farag S."/>
            <person name="Shank E.A."/>
            <person name="Bowers A."/>
        </authorList>
    </citation>
    <scope>NUCLEOTIDE SEQUENCE [LARGE SCALE GENOMIC DNA]</scope>
    <source>
        <strain evidence="3 4">AFS003013</strain>
    </source>
</reference>
<feature type="transmembrane region" description="Helical" evidence="1">
    <location>
        <begin position="33"/>
        <end position="52"/>
    </location>
</feature>
<dbReference type="AlphaFoldDB" id="A0A2B9FGB0"/>
<evidence type="ECO:0000313" key="2">
    <source>
        <dbReference type="EMBL" id="MDD9787133.1"/>
    </source>
</evidence>
<dbReference type="Proteomes" id="UP001213771">
    <property type="component" value="Unassembled WGS sequence"/>
</dbReference>
<comment type="caution">
    <text evidence="3">The sequence shown here is derived from an EMBL/GenBank/DDBJ whole genome shotgun (WGS) entry which is preliminary data.</text>
</comment>
<evidence type="ECO:0000256" key="1">
    <source>
        <dbReference type="SAM" id="Phobius"/>
    </source>
</evidence>
<organism evidence="3 4">
    <name type="scientific">Priestia megaterium</name>
    <name type="common">Bacillus megaterium</name>
    <dbReference type="NCBI Taxonomy" id="1404"/>
    <lineage>
        <taxon>Bacteria</taxon>
        <taxon>Bacillati</taxon>
        <taxon>Bacillota</taxon>
        <taxon>Bacilli</taxon>
        <taxon>Bacillales</taxon>
        <taxon>Bacillaceae</taxon>
        <taxon>Priestia</taxon>
    </lineage>
</organism>
<proteinExistence type="predicted"/>
<dbReference type="EMBL" id="JARAOX010000247">
    <property type="protein sequence ID" value="MDD9787133.1"/>
    <property type="molecule type" value="Genomic_DNA"/>
</dbReference>
<keyword evidence="1" id="KW-0472">Membrane</keyword>
<accession>A0A2B9FGB0</accession>